<gene>
    <name evidence="2" type="ORF">ARMOST_18431</name>
</gene>
<evidence type="ECO:0000256" key="1">
    <source>
        <dbReference type="SAM" id="MobiDB-lite"/>
    </source>
</evidence>
<accession>A0A284S1S9</accession>
<dbReference type="AlphaFoldDB" id="A0A284S1S9"/>
<name>A0A284S1S9_ARMOS</name>
<sequence length="83" mass="9575">MGAQSLSGHERDNTRRQGTHQITTLLPNDNLNSTWERYICQARVVYEEWKIAVFCSETRHYGRISLLPSCGILRRFGPNLPTI</sequence>
<feature type="region of interest" description="Disordered" evidence="1">
    <location>
        <begin position="1"/>
        <end position="23"/>
    </location>
</feature>
<proteinExistence type="predicted"/>
<dbReference type="EMBL" id="FUEG01000026">
    <property type="protein sequence ID" value="SJL14955.1"/>
    <property type="molecule type" value="Genomic_DNA"/>
</dbReference>
<protein>
    <submittedName>
        <fullName evidence="2">Uncharacterized protein</fullName>
    </submittedName>
</protein>
<evidence type="ECO:0000313" key="2">
    <source>
        <dbReference type="EMBL" id="SJL14955.1"/>
    </source>
</evidence>
<organism evidence="2 3">
    <name type="scientific">Armillaria ostoyae</name>
    <name type="common">Armillaria root rot fungus</name>
    <dbReference type="NCBI Taxonomy" id="47428"/>
    <lineage>
        <taxon>Eukaryota</taxon>
        <taxon>Fungi</taxon>
        <taxon>Dikarya</taxon>
        <taxon>Basidiomycota</taxon>
        <taxon>Agaricomycotina</taxon>
        <taxon>Agaricomycetes</taxon>
        <taxon>Agaricomycetidae</taxon>
        <taxon>Agaricales</taxon>
        <taxon>Marasmiineae</taxon>
        <taxon>Physalacriaceae</taxon>
        <taxon>Armillaria</taxon>
    </lineage>
</organism>
<evidence type="ECO:0000313" key="3">
    <source>
        <dbReference type="Proteomes" id="UP000219338"/>
    </source>
</evidence>
<dbReference type="Proteomes" id="UP000219338">
    <property type="component" value="Unassembled WGS sequence"/>
</dbReference>
<keyword evidence="3" id="KW-1185">Reference proteome</keyword>
<reference evidence="3" key="1">
    <citation type="journal article" date="2017" name="Nat. Ecol. Evol.">
        <title>Genome expansion and lineage-specific genetic innovations in the forest pathogenic fungi Armillaria.</title>
        <authorList>
            <person name="Sipos G."/>
            <person name="Prasanna A.N."/>
            <person name="Walter M.C."/>
            <person name="O'Connor E."/>
            <person name="Balint B."/>
            <person name="Krizsan K."/>
            <person name="Kiss B."/>
            <person name="Hess J."/>
            <person name="Varga T."/>
            <person name="Slot J."/>
            <person name="Riley R."/>
            <person name="Boka B."/>
            <person name="Rigling D."/>
            <person name="Barry K."/>
            <person name="Lee J."/>
            <person name="Mihaltcheva S."/>
            <person name="LaButti K."/>
            <person name="Lipzen A."/>
            <person name="Waldron R."/>
            <person name="Moloney N.M."/>
            <person name="Sperisen C."/>
            <person name="Kredics L."/>
            <person name="Vagvoelgyi C."/>
            <person name="Patrignani A."/>
            <person name="Fitzpatrick D."/>
            <person name="Nagy I."/>
            <person name="Doyle S."/>
            <person name="Anderson J.B."/>
            <person name="Grigoriev I.V."/>
            <person name="Gueldener U."/>
            <person name="Muensterkoetter M."/>
            <person name="Nagy L.G."/>
        </authorList>
    </citation>
    <scope>NUCLEOTIDE SEQUENCE [LARGE SCALE GENOMIC DNA]</scope>
    <source>
        <strain evidence="3">C18/9</strain>
    </source>
</reference>